<proteinExistence type="inferred from homology"/>
<comment type="subunit">
    <text evidence="4">Part of the 50S ribosomal subunit.</text>
</comment>
<comment type="similarity">
    <text evidence="1 4 5">Belongs to the universal ribosomal protein uL13 family.</text>
</comment>
<dbReference type="PANTHER" id="PTHR11545">
    <property type="entry name" value="RIBOSOMAL PROTEIN L13"/>
    <property type="match status" value="1"/>
</dbReference>
<dbReference type="GeneID" id="33359129"/>
<reference evidence="7" key="1">
    <citation type="journal article" date="2017" name="J. Phycol.">
        <title>Analysis of chloroplast genomes and a supermatrix inform reclassification of the Rhodomelaceae (Rhodophyta).</title>
        <authorList>
            <person name="Diaz-Tapia P."/>
            <person name="Maggs C.A."/>
            <person name="West J.A."/>
            <person name="Verbruggen H."/>
        </authorList>
    </citation>
    <scope>NUCLEOTIDE SEQUENCE</scope>
    <source>
        <strain evidence="7">PD949</strain>
    </source>
</reference>
<sequence length="147" mass="16818">MKIDKNKTTGAIKDTKLDWYIIDATDSNLGRLSSKIVYLLMGKNNINYLPHNNTNISIIIINSKKIKVTGKKNKQKTYKRHSGRPGGLKIKPFNKLQEKQPNKIIEHAIKGMLPKNTLGKKIFKKLKVYSGNEHPHQSQKPVYLNIK</sequence>
<dbReference type="EMBL" id="MF101440">
    <property type="protein sequence ID" value="ARW66053.1"/>
    <property type="molecule type" value="Genomic_DNA"/>
</dbReference>
<dbReference type="GO" id="GO:0006412">
    <property type="term" value="P:translation"/>
    <property type="evidence" value="ECO:0007669"/>
    <property type="project" value="UniProtKB-UniRule"/>
</dbReference>
<dbReference type="GO" id="GO:0022625">
    <property type="term" value="C:cytosolic large ribosomal subunit"/>
    <property type="evidence" value="ECO:0007669"/>
    <property type="project" value="TreeGrafter"/>
</dbReference>
<dbReference type="PANTHER" id="PTHR11545:SF2">
    <property type="entry name" value="LARGE RIBOSOMAL SUBUNIT PROTEIN UL13M"/>
    <property type="match status" value="1"/>
</dbReference>
<dbReference type="InterPro" id="IPR036899">
    <property type="entry name" value="Ribosomal_uL13_sf"/>
</dbReference>
<feature type="region of interest" description="Disordered" evidence="6">
    <location>
        <begin position="71"/>
        <end position="91"/>
    </location>
</feature>
<evidence type="ECO:0000256" key="1">
    <source>
        <dbReference type="ARBA" id="ARBA00006227"/>
    </source>
</evidence>
<dbReference type="InterPro" id="IPR005823">
    <property type="entry name" value="Ribosomal_uL13_bac-type"/>
</dbReference>
<dbReference type="NCBIfam" id="TIGR01066">
    <property type="entry name" value="rplM_bact"/>
    <property type="match status" value="1"/>
</dbReference>
<dbReference type="GO" id="GO:0009507">
    <property type="term" value="C:chloroplast"/>
    <property type="evidence" value="ECO:0007669"/>
    <property type="project" value="UniProtKB-SubCell"/>
</dbReference>
<dbReference type="CDD" id="cd00392">
    <property type="entry name" value="Ribosomal_L13"/>
    <property type="match status" value="1"/>
</dbReference>
<keyword evidence="2 4" id="KW-0689">Ribosomal protein</keyword>
<keyword evidence="7" id="KW-0150">Chloroplast</keyword>
<evidence type="ECO:0000256" key="5">
    <source>
        <dbReference type="RuleBase" id="RU003877"/>
    </source>
</evidence>
<dbReference type="AlphaFoldDB" id="A0A1Z1MJ25"/>
<evidence type="ECO:0000313" key="7">
    <source>
        <dbReference type="EMBL" id="ARW66053.1"/>
    </source>
</evidence>
<dbReference type="Gene3D" id="3.90.1180.10">
    <property type="entry name" value="Ribosomal protein L13"/>
    <property type="match status" value="1"/>
</dbReference>
<dbReference type="GO" id="GO:0003735">
    <property type="term" value="F:structural constituent of ribosome"/>
    <property type="evidence" value="ECO:0007669"/>
    <property type="project" value="InterPro"/>
</dbReference>
<dbReference type="Pfam" id="PF00572">
    <property type="entry name" value="Ribosomal_L13"/>
    <property type="match status" value="1"/>
</dbReference>
<dbReference type="PIRSF" id="PIRSF002181">
    <property type="entry name" value="Ribosomal_L13"/>
    <property type="match status" value="1"/>
</dbReference>
<keyword evidence="3 4" id="KW-0687">Ribonucleoprotein</keyword>
<dbReference type="GO" id="GO:0017148">
    <property type="term" value="P:negative regulation of translation"/>
    <property type="evidence" value="ECO:0007669"/>
    <property type="project" value="TreeGrafter"/>
</dbReference>
<evidence type="ECO:0000256" key="2">
    <source>
        <dbReference type="ARBA" id="ARBA00022980"/>
    </source>
</evidence>
<dbReference type="SUPFAM" id="SSF52161">
    <property type="entry name" value="Ribosomal protein L13"/>
    <property type="match status" value="1"/>
</dbReference>
<organism evidence="7">
    <name type="scientific">Ophidocladus simpliciusculus</name>
    <dbReference type="NCBI Taxonomy" id="1261574"/>
    <lineage>
        <taxon>Eukaryota</taxon>
        <taxon>Rhodophyta</taxon>
        <taxon>Florideophyceae</taxon>
        <taxon>Rhodymeniophycidae</taxon>
        <taxon>Ceramiales</taxon>
        <taxon>Rhodomelaceae</taxon>
        <taxon>Herposiphonieae</taxon>
        <taxon>Ophidocladus</taxon>
    </lineage>
</organism>
<gene>
    <name evidence="4 7" type="primary">rpl13</name>
</gene>
<dbReference type="RefSeq" id="YP_009396867.1">
    <property type="nucleotide sequence ID" value="NC_035284.1"/>
</dbReference>
<geneLocation type="chloroplast" evidence="7"/>
<dbReference type="InterPro" id="IPR005822">
    <property type="entry name" value="Ribosomal_uL13"/>
</dbReference>
<keyword evidence="7" id="KW-0934">Plastid</keyword>
<protein>
    <recommendedName>
        <fullName evidence="4">Large ribosomal subunit protein uL13c</fullName>
    </recommendedName>
</protein>
<dbReference type="PROSITE" id="PS00783">
    <property type="entry name" value="RIBOSOMAL_L13"/>
    <property type="match status" value="1"/>
</dbReference>
<name>A0A1Z1MJ25_9FLOR</name>
<evidence type="ECO:0000256" key="6">
    <source>
        <dbReference type="SAM" id="MobiDB-lite"/>
    </source>
</evidence>
<evidence type="ECO:0000256" key="4">
    <source>
        <dbReference type="HAMAP-Rule" id="MF_01366"/>
    </source>
</evidence>
<accession>A0A1Z1MJ25</accession>
<evidence type="ECO:0000256" key="3">
    <source>
        <dbReference type="ARBA" id="ARBA00023274"/>
    </source>
</evidence>
<dbReference type="HAMAP" id="MF_01366">
    <property type="entry name" value="Ribosomal_uL13"/>
    <property type="match status" value="1"/>
</dbReference>
<comment type="subcellular location">
    <subcellularLocation>
        <location evidence="4">Plastid</location>
        <location evidence="4">Chloroplast</location>
    </subcellularLocation>
</comment>
<dbReference type="GO" id="GO:0003729">
    <property type="term" value="F:mRNA binding"/>
    <property type="evidence" value="ECO:0007669"/>
    <property type="project" value="TreeGrafter"/>
</dbReference>
<dbReference type="InterPro" id="IPR023563">
    <property type="entry name" value="Ribosomal_uL13_CS"/>
</dbReference>
<feature type="compositionally biased region" description="Basic residues" evidence="6">
    <location>
        <begin position="71"/>
        <end position="83"/>
    </location>
</feature>